<dbReference type="Proteomes" id="UP000623419">
    <property type="component" value="Unassembled WGS sequence"/>
</dbReference>
<gene>
    <name evidence="2" type="primary">sqr</name>
    <name evidence="2" type="ORF">GCM10011521_01800</name>
</gene>
<dbReference type="PANTHER" id="PTHR43755:SF1">
    <property type="entry name" value="FAD-DEPENDENT PYRIDINE NUCLEOTIDE-DISULPHIDE OXIDOREDUCTASE"/>
    <property type="match status" value="1"/>
</dbReference>
<sequence>MASIVVLGAGIGGMSVAYELRALLGKDHPITVVGEGDHFSFTPSNPWVAVGWRKPKDIQIGVRPYLAKKDIGFEPAGAAEVLPAENKLRLRDGRELAYDYLVVTTGPRLAFDEVPGLGPDGGFTQSVCTTPHAFAAWEAYQEFLKSPGPIVIGAAAGASCFGPAYEFAMILDADLRKRKLRDQVPMTYVSPEPYIGHMGLGGVGDSKGLLESELRQRHIKWITNAKITRVEDGVLHAEEMDARGQPLATHELPFKYSMVLPAFTGVDAVRSAKEMCNPRGFVQIDAHQRNPVYLNVFSAGVCVAIPPVEVTPVPTGAPKTGFMIESMVTAIAQNIAADLAGKPADHKATWNAICLADMGDTGAAFVALPQNPPRNVTWAKVGKWVHVAKIAFEKYFLSKMKSGNTEPLYEKYVLKALGIERLK</sequence>
<dbReference type="EMBL" id="BMKC01000001">
    <property type="protein sequence ID" value="GGA67354.1"/>
    <property type="molecule type" value="Genomic_DNA"/>
</dbReference>
<name>A0ABQ1HB14_9GAMM</name>
<organism evidence="2 3">
    <name type="scientific">Arenimonas soli</name>
    <dbReference type="NCBI Taxonomy" id="2269504"/>
    <lineage>
        <taxon>Bacteria</taxon>
        <taxon>Pseudomonadati</taxon>
        <taxon>Pseudomonadota</taxon>
        <taxon>Gammaproteobacteria</taxon>
        <taxon>Lysobacterales</taxon>
        <taxon>Lysobacteraceae</taxon>
        <taxon>Arenimonas</taxon>
    </lineage>
</organism>
<evidence type="ECO:0000313" key="3">
    <source>
        <dbReference type="Proteomes" id="UP000623419"/>
    </source>
</evidence>
<dbReference type="InterPro" id="IPR023753">
    <property type="entry name" value="FAD/NAD-binding_dom"/>
</dbReference>
<accession>A0ABQ1HB14</accession>
<dbReference type="InterPro" id="IPR052541">
    <property type="entry name" value="SQRD"/>
</dbReference>
<dbReference type="InterPro" id="IPR036188">
    <property type="entry name" value="FAD/NAD-bd_sf"/>
</dbReference>
<feature type="domain" description="FAD/NAD(P)-binding" evidence="1">
    <location>
        <begin position="3"/>
        <end position="311"/>
    </location>
</feature>
<dbReference type="SUPFAM" id="SSF51905">
    <property type="entry name" value="FAD/NAD(P)-binding domain"/>
    <property type="match status" value="2"/>
</dbReference>
<evidence type="ECO:0000259" key="1">
    <source>
        <dbReference type="Pfam" id="PF07992"/>
    </source>
</evidence>
<protein>
    <submittedName>
        <fullName evidence="2">Pyridine nucleotide-disulfide oxidoreductase</fullName>
    </submittedName>
</protein>
<proteinExistence type="predicted"/>
<reference evidence="3" key="1">
    <citation type="journal article" date="2019" name="Int. J. Syst. Evol. Microbiol.">
        <title>The Global Catalogue of Microorganisms (GCM) 10K type strain sequencing project: providing services to taxonomists for standard genome sequencing and annotation.</title>
        <authorList>
            <consortium name="The Broad Institute Genomics Platform"/>
            <consortium name="The Broad Institute Genome Sequencing Center for Infectious Disease"/>
            <person name="Wu L."/>
            <person name="Ma J."/>
        </authorList>
    </citation>
    <scope>NUCLEOTIDE SEQUENCE [LARGE SCALE GENOMIC DNA]</scope>
    <source>
        <strain evidence="3">CGMCC 1.15905</strain>
    </source>
</reference>
<comment type="caution">
    <text evidence="2">The sequence shown here is derived from an EMBL/GenBank/DDBJ whole genome shotgun (WGS) entry which is preliminary data.</text>
</comment>
<dbReference type="Gene3D" id="3.50.50.100">
    <property type="match status" value="1"/>
</dbReference>
<keyword evidence="3" id="KW-1185">Reference proteome</keyword>
<dbReference type="Pfam" id="PF07992">
    <property type="entry name" value="Pyr_redox_2"/>
    <property type="match status" value="1"/>
</dbReference>
<evidence type="ECO:0000313" key="2">
    <source>
        <dbReference type="EMBL" id="GGA67354.1"/>
    </source>
</evidence>
<dbReference type="RefSeq" id="WP_188660092.1">
    <property type="nucleotide sequence ID" value="NZ_BMKC01000001.1"/>
</dbReference>
<dbReference type="PANTHER" id="PTHR43755">
    <property type="match status" value="1"/>
</dbReference>